<gene>
    <name evidence="2" type="ORF">G5I_12427</name>
</gene>
<dbReference type="EMBL" id="GL888569">
    <property type="protein sequence ID" value="EGI59418.1"/>
    <property type="molecule type" value="Genomic_DNA"/>
</dbReference>
<dbReference type="AlphaFoldDB" id="F4X2A5"/>
<evidence type="ECO:0000313" key="3">
    <source>
        <dbReference type="Proteomes" id="UP000007755"/>
    </source>
</evidence>
<feature type="compositionally biased region" description="Acidic residues" evidence="1">
    <location>
        <begin position="167"/>
        <end position="179"/>
    </location>
</feature>
<dbReference type="Proteomes" id="UP000007755">
    <property type="component" value="Unassembled WGS sequence"/>
</dbReference>
<keyword evidence="3" id="KW-1185">Reference proteome</keyword>
<dbReference type="OrthoDB" id="7542463at2759"/>
<accession>F4X2A5</accession>
<feature type="region of interest" description="Disordered" evidence="1">
    <location>
        <begin position="151"/>
        <end position="179"/>
    </location>
</feature>
<evidence type="ECO:0000256" key="1">
    <source>
        <dbReference type="SAM" id="MobiDB-lite"/>
    </source>
</evidence>
<organism evidence="3">
    <name type="scientific">Acromyrmex echinatior</name>
    <name type="common">Panamanian leafcutter ant</name>
    <name type="synonym">Acromyrmex octospinosus echinatior</name>
    <dbReference type="NCBI Taxonomy" id="103372"/>
    <lineage>
        <taxon>Eukaryota</taxon>
        <taxon>Metazoa</taxon>
        <taxon>Ecdysozoa</taxon>
        <taxon>Arthropoda</taxon>
        <taxon>Hexapoda</taxon>
        <taxon>Insecta</taxon>
        <taxon>Pterygota</taxon>
        <taxon>Neoptera</taxon>
        <taxon>Endopterygota</taxon>
        <taxon>Hymenoptera</taxon>
        <taxon>Apocrita</taxon>
        <taxon>Aculeata</taxon>
        <taxon>Formicoidea</taxon>
        <taxon>Formicidae</taxon>
        <taxon>Myrmicinae</taxon>
        <taxon>Acromyrmex</taxon>
    </lineage>
</organism>
<dbReference type="InParanoid" id="F4X2A5"/>
<protein>
    <submittedName>
        <fullName evidence="2">Uncharacterized protein</fullName>
    </submittedName>
</protein>
<evidence type="ECO:0000313" key="2">
    <source>
        <dbReference type="EMBL" id="EGI59418.1"/>
    </source>
</evidence>
<name>F4X2A5_ACREC</name>
<sequence length="179" mass="20968">MIDILNIIGEPIFDDRIVKIETYTYNLSCASWLSVYHHGLRWEDGMIPYSDMKRLITTAVFKDDAIIKGREERTWLWNLFLDDKRKHILQQEAAKTDQRMSDGLEVTMNIRNDNELMGKMNFKPIVESLKQIVENIANNESQPIKKEVNVVKDKNIKKRKPENNEDVHDEDNNDDDGFG</sequence>
<proteinExistence type="predicted"/>
<reference evidence="2" key="1">
    <citation type="submission" date="2011-02" db="EMBL/GenBank/DDBJ databases">
        <title>The genome of the leaf-cutting ant Acromyrmex echinatior suggests key adaptations to social evolution and fungus farming.</title>
        <authorList>
            <person name="Nygaard S."/>
            <person name="Zhang G."/>
        </authorList>
    </citation>
    <scope>NUCLEOTIDE SEQUENCE</scope>
</reference>